<reference evidence="2 3" key="1">
    <citation type="submission" date="2019-06" db="EMBL/GenBank/DDBJ databases">
        <title>Whole genome shotgun sequence of Glutamicibacter nicotianae NBRC 14234.</title>
        <authorList>
            <person name="Hosoyama A."/>
            <person name="Uohara A."/>
            <person name="Ohji S."/>
            <person name="Ichikawa N."/>
        </authorList>
    </citation>
    <scope>NUCLEOTIDE SEQUENCE [LARGE SCALE GENOMIC DNA]</scope>
    <source>
        <strain evidence="2 3">NBRC 14234</strain>
    </source>
</reference>
<feature type="transmembrane region" description="Helical" evidence="1">
    <location>
        <begin position="86"/>
        <end position="105"/>
    </location>
</feature>
<evidence type="ECO:0000313" key="2">
    <source>
        <dbReference type="EMBL" id="GEC13524.1"/>
    </source>
</evidence>
<keyword evidence="1" id="KW-0472">Membrane</keyword>
<evidence type="ECO:0000256" key="1">
    <source>
        <dbReference type="SAM" id="Phobius"/>
    </source>
</evidence>
<feature type="transmembrane region" description="Helical" evidence="1">
    <location>
        <begin position="111"/>
        <end position="128"/>
    </location>
</feature>
<name>A0ABQ0RNZ2_GLUNI</name>
<dbReference type="RefSeq" id="WP_052253602.1">
    <property type="nucleotide sequence ID" value="NZ_BAAAWM010000001.1"/>
</dbReference>
<evidence type="ECO:0000313" key="3">
    <source>
        <dbReference type="Proteomes" id="UP000316242"/>
    </source>
</evidence>
<keyword evidence="1" id="KW-0812">Transmembrane</keyword>
<accession>A0ABQ0RNZ2</accession>
<gene>
    <name evidence="2" type="ORF">ANI01nite_27270</name>
</gene>
<dbReference type="Proteomes" id="UP000316242">
    <property type="component" value="Unassembled WGS sequence"/>
</dbReference>
<keyword evidence="1" id="KW-1133">Transmembrane helix</keyword>
<proteinExistence type="predicted"/>
<sequence length="144" mass="15489">MNPDDAHPSNQQDPQWDELVENFRQLDAAAPREPSAEERKAQLEKLFNTGPAAVRGPRDYEVDDTGEEFVPEAPAALGSGDPMLNLAWAGAAGGPLGLLLCVLFFRSAPAFIYFGLGIIALLGVAYLLKRLPTERDPGDDGAQV</sequence>
<dbReference type="EMBL" id="BJNE01000014">
    <property type="protein sequence ID" value="GEC13524.1"/>
    <property type="molecule type" value="Genomic_DNA"/>
</dbReference>
<comment type="caution">
    <text evidence="2">The sequence shown here is derived from an EMBL/GenBank/DDBJ whole genome shotgun (WGS) entry which is preliminary data.</text>
</comment>
<organism evidence="2 3">
    <name type="scientific">Glutamicibacter nicotianae</name>
    <name type="common">Arthrobacter nicotianae</name>
    <dbReference type="NCBI Taxonomy" id="37929"/>
    <lineage>
        <taxon>Bacteria</taxon>
        <taxon>Bacillati</taxon>
        <taxon>Actinomycetota</taxon>
        <taxon>Actinomycetes</taxon>
        <taxon>Micrococcales</taxon>
        <taxon>Micrococcaceae</taxon>
        <taxon>Glutamicibacter</taxon>
    </lineage>
</organism>
<protein>
    <recommendedName>
        <fullName evidence="4">DUF1707 domain-containing protein</fullName>
    </recommendedName>
</protein>
<keyword evidence="3" id="KW-1185">Reference proteome</keyword>
<evidence type="ECO:0008006" key="4">
    <source>
        <dbReference type="Google" id="ProtNLM"/>
    </source>
</evidence>